<dbReference type="Gramene" id="PGSC0003DMT400089855">
    <property type="protein sequence ID" value="PGSC0003DMT400089855"/>
    <property type="gene ID" value="PGSC0003DMG400039426"/>
</dbReference>
<evidence type="ECO:0000313" key="2">
    <source>
        <dbReference type="Proteomes" id="UP000011115"/>
    </source>
</evidence>
<sequence length="96" mass="10858">MVKTTSRGPDRGSWEVSWLMCLGLPHFKVASRAFPWAVVFTTGREVAREAVLDPRPSPMGRESPSWVTALGEDFRGCFRVLLKDPWLVLGESYLDF</sequence>
<dbReference type="InParanoid" id="M1DJ28"/>
<dbReference type="AlphaFoldDB" id="M1DJ28"/>
<protein>
    <submittedName>
        <fullName evidence="1">Uncharacterized protein</fullName>
    </submittedName>
</protein>
<accession>M1DJ28</accession>
<name>M1DJ28_SOLTU</name>
<dbReference type="EnsemblPlants" id="PGSC0003DMT400089855">
    <property type="protein sequence ID" value="PGSC0003DMT400089855"/>
    <property type="gene ID" value="PGSC0003DMG400039426"/>
</dbReference>
<keyword evidence="2" id="KW-1185">Reference proteome</keyword>
<proteinExistence type="predicted"/>
<evidence type="ECO:0000313" key="1">
    <source>
        <dbReference type="EnsemblPlants" id="PGSC0003DMT400089855"/>
    </source>
</evidence>
<organism evidence="1 2">
    <name type="scientific">Solanum tuberosum</name>
    <name type="common">Potato</name>
    <dbReference type="NCBI Taxonomy" id="4113"/>
    <lineage>
        <taxon>Eukaryota</taxon>
        <taxon>Viridiplantae</taxon>
        <taxon>Streptophyta</taxon>
        <taxon>Embryophyta</taxon>
        <taxon>Tracheophyta</taxon>
        <taxon>Spermatophyta</taxon>
        <taxon>Magnoliopsida</taxon>
        <taxon>eudicotyledons</taxon>
        <taxon>Gunneridae</taxon>
        <taxon>Pentapetalae</taxon>
        <taxon>asterids</taxon>
        <taxon>lamiids</taxon>
        <taxon>Solanales</taxon>
        <taxon>Solanaceae</taxon>
        <taxon>Solanoideae</taxon>
        <taxon>Solaneae</taxon>
        <taxon>Solanum</taxon>
    </lineage>
</organism>
<reference evidence="1" key="2">
    <citation type="submission" date="2015-06" db="UniProtKB">
        <authorList>
            <consortium name="EnsemblPlants"/>
        </authorList>
    </citation>
    <scope>IDENTIFICATION</scope>
    <source>
        <strain evidence="1">DM1-3 516 R44</strain>
    </source>
</reference>
<dbReference type="HOGENOM" id="CLU_2363790_0_0_1"/>
<dbReference type="Proteomes" id="UP000011115">
    <property type="component" value="Unassembled WGS sequence"/>
</dbReference>
<reference evidence="2" key="1">
    <citation type="journal article" date="2011" name="Nature">
        <title>Genome sequence and analysis of the tuber crop potato.</title>
        <authorList>
            <consortium name="The Potato Genome Sequencing Consortium"/>
        </authorList>
    </citation>
    <scope>NUCLEOTIDE SEQUENCE [LARGE SCALE GENOMIC DNA]</scope>
    <source>
        <strain evidence="2">cv. DM1-3 516 R44</strain>
    </source>
</reference>
<dbReference type="PaxDb" id="4113-PGSC0003DMT400089855"/>